<dbReference type="InterPro" id="IPR017871">
    <property type="entry name" value="ABC_transporter-like_CS"/>
</dbReference>
<dbReference type="GO" id="GO:0016887">
    <property type="term" value="F:ATP hydrolysis activity"/>
    <property type="evidence" value="ECO:0007669"/>
    <property type="project" value="InterPro"/>
</dbReference>
<dbReference type="OrthoDB" id="9804819at2"/>
<evidence type="ECO:0000256" key="5">
    <source>
        <dbReference type="ARBA" id="ARBA00023251"/>
    </source>
</evidence>
<evidence type="ECO:0000256" key="2">
    <source>
        <dbReference type="ARBA" id="ARBA00022448"/>
    </source>
</evidence>
<evidence type="ECO:0000313" key="7">
    <source>
        <dbReference type="EMBL" id="ASO22662.1"/>
    </source>
</evidence>
<dbReference type="InterPro" id="IPR050763">
    <property type="entry name" value="ABC_transporter_ATP-binding"/>
</dbReference>
<sequence length="307" mass="32862">MTEHLARAVNASKRYGDVIALDSVDLDIPAGQLVGLLGPNGAGKTTLISLLTGVRKPTSGRVELLGGDPRRPANRTGLGTTPQQTGLPETLRVREVVDFVAGHFADPRPTGELLDQFGLADSATKQTGALSGGQQRKLTVALAFVGRPRLVVLDEPTTGLDVEARHALWEALRHYHATGGTLVLTSHYLEEVEALAERVVVIDRGRVLADDTLQAIRAQVPTTRVDLRTSDFDAVTALPGVLRGEQTDGRGRLYTQDPDQLVRDLVLSGAPFEDLQITTASLQEAFVALTSRPGSTRRHPTPAGDAR</sequence>
<evidence type="ECO:0000256" key="4">
    <source>
        <dbReference type="ARBA" id="ARBA00022840"/>
    </source>
</evidence>
<keyword evidence="3" id="KW-0547">Nucleotide-binding</keyword>
<accession>A0A221W9G9</accession>
<proteinExistence type="predicted"/>
<keyword evidence="2" id="KW-0813">Transport</keyword>
<evidence type="ECO:0000313" key="8">
    <source>
        <dbReference type="Proteomes" id="UP000204221"/>
    </source>
</evidence>
<keyword evidence="5" id="KW-0046">Antibiotic resistance</keyword>
<name>A0A221W9G9_9PSEU</name>
<dbReference type="AlphaFoldDB" id="A0A221W9G9"/>
<dbReference type="Pfam" id="PF00005">
    <property type="entry name" value="ABC_tran"/>
    <property type="match status" value="1"/>
</dbReference>
<evidence type="ECO:0000256" key="6">
    <source>
        <dbReference type="SAM" id="MobiDB-lite"/>
    </source>
</evidence>
<evidence type="ECO:0000256" key="3">
    <source>
        <dbReference type="ARBA" id="ARBA00022741"/>
    </source>
</evidence>
<dbReference type="EC" id="3.6.3.-" evidence="7"/>
<dbReference type="PROSITE" id="PS00211">
    <property type="entry name" value="ABC_TRANSPORTER_1"/>
    <property type="match status" value="1"/>
</dbReference>
<dbReference type="InterPro" id="IPR003593">
    <property type="entry name" value="AAA+_ATPase"/>
</dbReference>
<dbReference type="SMART" id="SM00382">
    <property type="entry name" value="AAA"/>
    <property type="match status" value="1"/>
</dbReference>
<dbReference type="GO" id="GO:0046677">
    <property type="term" value="P:response to antibiotic"/>
    <property type="evidence" value="ECO:0007669"/>
    <property type="project" value="UniProtKB-KW"/>
</dbReference>
<dbReference type="InterPro" id="IPR003439">
    <property type="entry name" value="ABC_transporter-like_ATP-bd"/>
</dbReference>
<dbReference type="SUPFAM" id="SSF52540">
    <property type="entry name" value="P-loop containing nucleoside triphosphate hydrolases"/>
    <property type="match status" value="1"/>
</dbReference>
<keyword evidence="8" id="KW-1185">Reference proteome</keyword>
<dbReference type="GO" id="GO:0005524">
    <property type="term" value="F:ATP binding"/>
    <property type="evidence" value="ECO:0007669"/>
    <property type="project" value="UniProtKB-KW"/>
</dbReference>
<feature type="compositionally biased region" description="Low complexity" evidence="6">
    <location>
        <begin position="76"/>
        <end position="85"/>
    </location>
</feature>
<feature type="region of interest" description="Disordered" evidence="6">
    <location>
        <begin position="59"/>
        <end position="85"/>
    </location>
</feature>
<dbReference type="EMBL" id="CP022521">
    <property type="protein sequence ID" value="ASO22662.1"/>
    <property type="molecule type" value="Genomic_DNA"/>
</dbReference>
<dbReference type="Proteomes" id="UP000204221">
    <property type="component" value="Chromosome"/>
</dbReference>
<dbReference type="Gene3D" id="3.40.50.300">
    <property type="entry name" value="P-loop containing nucleotide triphosphate hydrolases"/>
    <property type="match status" value="1"/>
</dbReference>
<comment type="subcellular location">
    <subcellularLocation>
        <location evidence="1">Cell membrane</location>
        <topology evidence="1">Peripheral membrane protein</topology>
    </subcellularLocation>
</comment>
<organism evidence="7 8">
    <name type="scientific">Actinoalloteichus hoggarensis</name>
    <dbReference type="NCBI Taxonomy" id="1470176"/>
    <lineage>
        <taxon>Bacteria</taxon>
        <taxon>Bacillati</taxon>
        <taxon>Actinomycetota</taxon>
        <taxon>Actinomycetes</taxon>
        <taxon>Pseudonocardiales</taxon>
        <taxon>Pseudonocardiaceae</taxon>
        <taxon>Actinoalloteichus</taxon>
    </lineage>
</organism>
<reference evidence="7 8" key="1">
    <citation type="submission" date="2017-07" db="EMBL/GenBank/DDBJ databases">
        <title>Complete genome sequence of Actinoalloteichus hoggarensis DSM 45943, type strain of Actinoalloteichus hoggarensis.</title>
        <authorList>
            <person name="Ruckert C."/>
            <person name="Nouioui I."/>
            <person name="Willmese J."/>
            <person name="van Wezel G."/>
            <person name="Klenk H.-P."/>
            <person name="Kalinowski J."/>
            <person name="Zotchev S.B."/>
        </authorList>
    </citation>
    <scope>NUCLEOTIDE SEQUENCE [LARGE SCALE GENOMIC DNA]</scope>
    <source>
        <strain evidence="7 8">DSM 45943</strain>
    </source>
</reference>
<dbReference type="PANTHER" id="PTHR42711">
    <property type="entry name" value="ABC TRANSPORTER ATP-BINDING PROTEIN"/>
    <property type="match status" value="1"/>
</dbReference>
<dbReference type="PROSITE" id="PS50893">
    <property type="entry name" value="ABC_TRANSPORTER_2"/>
    <property type="match status" value="1"/>
</dbReference>
<gene>
    <name evidence="7" type="primary">drrA17</name>
    <name evidence="7" type="ORF">AHOG_25285</name>
</gene>
<evidence type="ECO:0000256" key="1">
    <source>
        <dbReference type="ARBA" id="ARBA00004202"/>
    </source>
</evidence>
<dbReference type="InterPro" id="IPR027417">
    <property type="entry name" value="P-loop_NTPase"/>
</dbReference>
<dbReference type="PANTHER" id="PTHR42711:SF17">
    <property type="entry name" value="ABC TRANSPORTER ATP-BINDING PROTEIN"/>
    <property type="match status" value="1"/>
</dbReference>
<keyword evidence="7" id="KW-0378">Hydrolase</keyword>
<dbReference type="RefSeq" id="WP_093943568.1">
    <property type="nucleotide sequence ID" value="NZ_CP022521.1"/>
</dbReference>
<dbReference type="GO" id="GO:0005886">
    <property type="term" value="C:plasma membrane"/>
    <property type="evidence" value="ECO:0007669"/>
    <property type="project" value="UniProtKB-SubCell"/>
</dbReference>
<protein>
    <submittedName>
        <fullName evidence="7">Daunorubicin/doxorubicin resistance ATP-binding protein DrrA</fullName>
        <ecNumber evidence="7">3.6.3.-</ecNumber>
    </submittedName>
</protein>
<dbReference type="KEGG" id="ahg:AHOG_25285"/>
<keyword evidence="4 7" id="KW-0067">ATP-binding</keyword>
<dbReference type="CDD" id="cd03230">
    <property type="entry name" value="ABC_DR_subfamily_A"/>
    <property type="match status" value="1"/>
</dbReference>